<reference evidence="1 2" key="1">
    <citation type="submission" date="2017-09" db="EMBL/GenBank/DDBJ databases">
        <title>Depth-based differentiation of microbial function through sediment-hosted aquifers and enrichment of novel symbionts in the deep terrestrial subsurface.</title>
        <authorList>
            <person name="Probst A.J."/>
            <person name="Ladd B."/>
            <person name="Jarett J.K."/>
            <person name="Geller-Mcgrath D.E."/>
            <person name="Sieber C.M."/>
            <person name="Emerson J.B."/>
            <person name="Anantharaman K."/>
            <person name="Thomas B.C."/>
            <person name="Malmstrom R."/>
            <person name="Stieglmeier M."/>
            <person name="Klingl A."/>
            <person name="Woyke T."/>
            <person name="Ryan C.M."/>
            <person name="Banfield J.F."/>
        </authorList>
    </citation>
    <scope>NUCLEOTIDE SEQUENCE [LARGE SCALE GENOMIC DNA]</scope>
    <source>
        <strain evidence="1">CG11_big_fil_rev_8_21_14_0_20_40_12</strain>
    </source>
</reference>
<dbReference type="AlphaFoldDB" id="A0A2H0KFJ7"/>
<sequence length="98" mass="11139">MKILCGGNSTKRQRLEIKVGNNPVSFRDDSGQLDIEAMKRLIDIEPVGLLKDGRDDVGMVHLGIICKITTREQNVEMGLKTREEAVNFSYLTYSEYEF</sequence>
<organism evidence="1 2">
    <name type="scientific">Candidatus Shapirobacteria bacterium CG11_big_fil_rev_8_21_14_0_20_40_12</name>
    <dbReference type="NCBI Taxonomy" id="1974889"/>
    <lineage>
        <taxon>Bacteria</taxon>
        <taxon>Candidatus Shapironibacteriota</taxon>
    </lineage>
</organism>
<gene>
    <name evidence="1" type="ORF">COV89_02805</name>
</gene>
<name>A0A2H0KFJ7_9BACT</name>
<comment type="caution">
    <text evidence="1">The sequence shown here is derived from an EMBL/GenBank/DDBJ whole genome shotgun (WGS) entry which is preliminary data.</text>
</comment>
<proteinExistence type="predicted"/>
<dbReference type="Proteomes" id="UP000231371">
    <property type="component" value="Unassembled WGS sequence"/>
</dbReference>
<evidence type="ECO:0000313" key="1">
    <source>
        <dbReference type="EMBL" id="PIQ69997.1"/>
    </source>
</evidence>
<dbReference type="EMBL" id="PCVI01000047">
    <property type="protein sequence ID" value="PIQ69997.1"/>
    <property type="molecule type" value="Genomic_DNA"/>
</dbReference>
<protein>
    <submittedName>
        <fullName evidence="1">Uncharacterized protein</fullName>
    </submittedName>
</protein>
<accession>A0A2H0KFJ7</accession>
<evidence type="ECO:0000313" key="2">
    <source>
        <dbReference type="Proteomes" id="UP000231371"/>
    </source>
</evidence>